<dbReference type="GO" id="GO:0007032">
    <property type="term" value="P:endosome organization"/>
    <property type="evidence" value="ECO:0000318"/>
    <property type="project" value="GO_Central"/>
</dbReference>
<dbReference type="GeneID" id="20215883"/>
<dbReference type="HOGENOM" id="CLU_004021_1_0_1"/>
<dbReference type="InterPro" id="IPR019393">
    <property type="entry name" value="WASH_strumpellin"/>
</dbReference>
<dbReference type="GO" id="GO:0005768">
    <property type="term" value="C:endosome"/>
    <property type="evidence" value="ECO:0000318"/>
    <property type="project" value="GO_Central"/>
</dbReference>
<evidence type="ECO:0000256" key="1">
    <source>
        <dbReference type="ARBA" id="ARBA00006224"/>
    </source>
</evidence>
<sequence length="1117" mass="129086">MVDFLAENNLCGQTILNLVSWGNAIIAELLRLSKFIPPVFRPDACLKPEFTKYVGLLFDFRYFKNSEYFEENIISKPGLEELDEEFKDNHLEILTRFYQVFESITKYINDLNRSFVEDLNEGVFIQQSLESALQNEDGKQLMCESIYLYGVMLLIVDQNFEGSVREKMLVSYYRYSASKMSSESNLDDVCKLLRATGFSLAPNSKRPTDYPESFFSRVSLNSTFVSMVLSRLRSDDVYNQISAYPLPDHRSNALATQASMLYIVLFFAPDVLHHQHHIMREVVDKFFPDNWVTSVYMGLMVNLVDAWSPYKAATLALNDTIESNNIKSLTVRHSNKVLAMLSTLDNILQEGVLTKHYILKNVNKLLNDLRDCNVALRWLMLHTAPLAVTHPETTKKCRQLREQLLQDSKCSKHQIFQLLIFTADLELKFKKMLKKMLDDKKLMWDNNKKEAADRLMELSEIFDGAKPLTRVEKNAKLQDWFYKMSNQINQLDYDDSTAAGRRIVQLIQALEEVQEFHQLENIMQVKQFLTDTRSYMHQMIKIINIKEESLINLQIVADVSYAWKIIDRQMQRGIIKDPSLVIKLRATFLKLASALDLPLLRINQSNSLDLVSVSEYYSKELVAYVQQVLQIIPETMFTLLARIINLLTSSIKEVPTRLDKEKMKDYAQLNERYEVAKLTNSISIFAEGMLMMKQTLVGVIKIDPKRLLEDGIRKELVMRVSRALNETLVFKAKASRSNNELFTKLDELGYIVDGYHRSFEYIQDYVDVCGLKIWQEEISRIITFNIEQECNSFLRNKVLGWQSVHQSQNIPIPSFPSIDCSITFIGRLIREILRVTDSRCSVYSNITSTWYDIKTKQEVVNLKLFEKIEKSLGTWGLAGLDRLLSFMIVQTLQTYTSFFSHINFQPKFFRFLLTSLPTVLQSFPCILQSDKQHLHILLSSTIFIPSSAVAPSYFKIGQMQLLKRLINYQLSSSCKFESKFFYSALQNMNDILLSKIELQCTNPNNAAFESSSLLYELSNYMESSGLSNPLDKVYISAENSPRVSLFNFIMISSLLQRLNCNFAKRMSDCIDGIPFVVGIVTIMKQYHLKSSLEFVMILSKHAKTLVQPQKFVSYFLL</sequence>
<evidence type="ECO:0000313" key="4">
    <source>
        <dbReference type="Proteomes" id="UP000015101"/>
    </source>
</evidence>
<dbReference type="InParanoid" id="T1G485"/>
<dbReference type="GO" id="GO:0071203">
    <property type="term" value="C:WASH complex"/>
    <property type="evidence" value="ECO:0000318"/>
    <property type="project" value="GO_Central"/>
</dbReference>
<dbReference type="CTD" id="20215883"/>
<proteinExistence type="inferred from homology"/>
<dbReference type="eggNOG" id="KOG3666">
    <property type="taxonomic scope" value="Eukaryota"/>
</dbReference>
<dbReference type="RefSeq" id="XP_009019117.1">
    <property type="nucleotide sequence ID" value="XM_009020869.1"/>
</dbReference>
<dbReference type="OMA" id="FFPDNWV"/>
<dbReference type="STRING" id="6412.T1G485"/>
<comment type="similarity">
    <text evidence="1">Belongs to the strumpellin family.</text>
</comment>
<reference evidence="2 4" key="2">
    <citation type="journal article" date="2013" name="Nature">
        <title>Insights into bilaterian evolution from three spiralian genomes.</title>
        <authorList>
            <person name="Simakov O."/>
            <person name="Marletaz F."/>
            <person name="Cho S.J."/>
            <person name="Edsinger-Gonzales E."/>
            <person name="Havlak P."/>
            <person name="Hellsten U."/>
            <person name="Kuo D.H."/>
            <person name="Larsson T."/>
            <person name="Lv J."/>
            <person name="Arendt D."/>
            <person name="Savage R."/>
            <person name="Osoegawa K."/>
            <person name="de Jong P."/>
            <person name="Grimwood J."/>
            <person name="Chapman J.A."/>
            <person name="Shapiro H."/>
            <person name="Aerts A."/>
            <person name="Otillar R.P."/>
            <person name="Terry A.Y."/>
            <person name="Boore J.L."/>
            <person name="Grigoriev I.V."/>
            <person name="Lindberg D.R."/>
            <person name="Seaver E.C."/>
            <person name="Weisblat D.A."/>
            <person name="Putnam N.H."/>
            <person name="Rokhsar D.S."/>
        </authorList>
    </citation>
    <scope>NUCLEOTIDE SEQUENCE</scope>
</reference>
<gene>
    <name evidence="3" type="primary">20215883</name>
    <name evidence="2" type="ORF">HELRODRAFT_81068</name>
</gene>
<evidence type="ECO:0008006" key="5">
    <source>
        <dbReference type="Google" id="ProtNLM"/>
    </source>
</evidence>
<dbReference type="EMBL" id="AMQM01004896">
    <property type="status" value="NOT_ANNOTATED_CDS"/>
    <property type="molecule type" value="Genomic_DNA"/>
</dbReference>
<dbReference type="EnsemblMetazoa" id="HelroT81068">
    <property type="protein sequence ID" value="HelroP81068"/>
    <property type="gene ID" value="HelroG81068"/>
</dbReference>
<name>T1G485_HELRO</name>
<dbReference type="GO" id="GO:0051125">
    <property type="term" value="P:regulation of actin nucleation"/>
    <property type="evidence" value="ECO:0000318"/>
    <property type="project" value="GO_Central"/>
</dbReference>
<protein>
    <recommendedName>
        <fullName evidence="5">WASH complex subunit strumpellin</fullName>
    </recommendedName>
</protein>
<dbReference type="GO" id="GO:0140285">
    <property type="term" value="P:endosome fission"/>
    <property type="evidence" value="ECO:0000318"/>
    <property type="project" value="GO_Central"/>
</dbReference>
<dbReference type="Pfam" id="PF10266">
    <property type="entry name" value="Strumpellin"/>
    <property type="match status" value="1"/>
</dbReference>
<dbReference type="OrthoDB" id="565118at2759"/>
<dbReference type="FunCoup" id="T1G485">
    <property type="interactions" value="1320"/>
</dbReference>
<accession>T1G485</accession>
<evidence type="ECO:0000313" key="2">
    <source>
        <dbReference type="EMBL" id="ESO02903.1"/>
    </source>
</evidence>
<evidence type="ECO:0000313" key="3">
    <source>
        <dbReference type="EnsemblMetazoa" id="HelroP81068"/>
    </source>
</evidence>
<reference evidence="4" key="1">
    <citation type="submission" date="2012-12" db="EMBL/GenBank/DDBJ databases">
        <authorList>
            <person name="Hellsten U."/>
            <person name="Grimwood J."/>
            <person name="Chapman J.A."/>
            <person name="Shapiro H."/>
            <person name="Aerts A."/>
            <person name="Otillar R.P."/>
            <person name="Terry A.Y."/>
            <person name="Boore J.L."/>
            <person name="Simakov O."/>
            <person name="Marletaz F."/>
            <person name="Cho S.-J."/>
            <person name="Edsinger-Gonzales E."/>
            <person name="Havlak P."/>
            <person name="Kuo D.-H."/>
            <person name="Larsson T."/>
            <person name="Lv J."/>
            <person name="Arendt D."/>
            <person name="Savage R."/>
            <person name="Osoegawa K."/>
            <person name="de Jong P."/>
            <person name="Lindberg D.R."/>
            <person name="Seaver E.C."/>
            <person name="Weisblat D.A."/>
            <person name="Putnam N.H."/>
            <person name="Grigoriev I.V."/>
            <person name="Rokhsar D.S."/>
        </authorList>
    </citation>
    <scope>NUCLEOTIDE SEQUENCE</scope>
</reference>
<dbReference type="EMBL" id="KB096716">
    <property type="protein sequence ID" value="ESO02903.1"/>
    <property type="molecule type" value="Genomic_DNA"/>
</dbReference>
<dbReference type="PANTHER" id="PTHR15691:SF6">
    <property type="entry name" value="WASH COMPLEX SUBUNIT 5"/>
    <property type="match status" value="1"/>
</dbReference>
<dbReference type="PANTHER" id="PTHR15691">
    <property type="entry name" value="WASH COMPLEX SUBUNIT 5"/>
    <property type="match status" value="1"/>
</dbReference>
<reference evidence="3" key="3">
    <citation type="submission" date="2015-06" db="UniProtKB">
        <authorList>
            <consortium name="EnsemblMetazoa"/>
        </authorList>
    </citation>
    <scope>IDENTIFICATION</scope>
</reference>
<organism evidence="3 4">
    <name type="scientific">Helobdella robusta</name>
    <name type="common">Californian leech</name>
    <dbReference type="NCBI Taxonomy" id="6412"/>
    <lineage>
        <taxon>Eukaryota</taxon>
        <taxon>Metazoa</taxon>
        <taxon>Spiralia</taxon>
        <taxon>Lophotrochozoa</taxon>
        <taxon>Annelida</taxon>
        <taxon>Clitellata</taxon>
        <taxon>Hirudinea</taxon>
        <taxon>Rhynchobdellida</taxon>
        <taxon>Glossiphoniidae</taxon>
        <taxon>Helobdella</taxon>
    </lineage>
</organism>
<dbReference type="GO" id="GO:0030041">
    <property type="term" value="P:actin filament polymerization"/>
    <property type="evidence" value="ECO:0000318"/>
    <property type="project" value="GO_Central"/>
</dbReference>
<keyword evidence="4" id="KW-1185">Reference proteome</keyword>
<dbReference type="AlphaFoldDB" id="T1G485"/>
<dbReference type="KEGG" id="hro:HELRODRAFT_81068"/>
<dbReference type="Proteomes" id="UP000015101">
    <property type="component" value="Unassembled WGS sequence"/>
</dbReference>